<organism evidence="9 10">
    <name type="scientific">Stylonychia lemnae</name>
    <name type="common">Ciliate</name>
    <dbReference type="NCBI Taxonomy" id="5949"/>
    <lineage>
        <taxon>Eukaryota</taxon>
        <taxon>Sar</taxon>
        <taxon>Alveolata</taxon>
        <taxon>Ciliophora</taxon>
        <taxon>Intramacronucleata</taxon>
        <taxon>Spirotrichea</taxon>
        <taxon>Stichotrichia</taxon>
        <taxon>Sporadotrichida</taxon>
        <taxon>Oxytrichidae</taxon>
        <taxon>Stylonychinae</taxon>
        <taxon>Stylonychia</taxon>
    </lineage>
</organism>
<dbReference type="Pfam" id="PF18334">
    <property type="entry name" value="XRN1_D2_D3"/>
    <property type="match status" value="1"/>
</dbReference>
<dbReference type="GO" id="GO:0000956">
    <property type="term" value="P:nuclear-transcribed mRNA catabolic process"/>
    <property type="evidence" value="ECO:0007669"/>
    <property type="project" value="TreeGrafter"/>
</dbReference>
<evidence type="ECO:0000259" key="8">
    <source>
        <dbReference type="Pfam" id="PF18334"/>
    </source>
</evidence>
<dbReference type="Gene3D" id="2.170.260.40">
    <property type="match status" value="1"/>
</dbReference>
<comment type="similarity">
    <text evidence="4">Belongs to the 5'-3' exonuclease family.</text>
</comment>
<dbReference type="OrthoDB" id="372487at2759"/>
<keyword evidence="10" id="KW-1185">Reference proteome</keyword>
<dbReference type="GO" id="GO:0005634">
    <property type="term" value="C:nucleus"/>
    <property type="evidence" value="ECO:0007669"/>
    <property type="project" value="TreeGrafter"/>
</dbReference>
<dbReference type="InterPro" id="IPR041412">
    <property type="entry name" value="Xrn1_helical"/>
</dbReference>
<evidence type="ECO:0000313" key="10">
    <source>
        <dbReference type="Proteomes" id="UP000039865"/>
    </source>
</evidence>
<name>A0A078B6X5_STYLE</name>
<evidence type="ECO:0000259" key="7">
    <source>
        <dbReference type="Pfam" id="PF18129"/>
    </source>
</evidence>
<dbReference type="Gene3D" id="3.40.50.12390">
    <property type="match status" value="1"/>
</dbReference>
<evidence type="ECO:0000256" key="4">
    <source>
        <dbReference type="ARBA" id="ARBA00038299"/>
    </source>
</evidence>
<feature type="domain" description="Xrn1 helical" evidence="6">
    <location>
        <begin position="437"/>
        <end position="749"/>
    </location>
</feature>
<dbReference type="PANTHER" id="PTHR12341:SF7">
    <property type="entry name" value="5'-3' EXORIBONUCLEASE 1"/>
    <property type="match status" value="1"/>
</dbReference>
<evidence type="ECO:0000256" key="3">
    <source>
        <dbReference type="ARBA" id="ARBA00022839"/>
    </source>
</evidence>
<feature type="domain" description="5'-3' exoribonuclease 1 SH3-like" evidence="7">
    <location>
        <begin position="1290"/>
        <end position="1357"/>
    </location>
</feature>
<dbReference type="InterPro" id="IPR004859">
    <property type="entry name" value="Xrn1_N"/>
</dbReference>
<dbReference type="Pfam" id="PF17846">
    <property type="entry name" value="XRN_M"/>
    <property type="match status" value="2"/>
</dbReference>
<keyword evidence="2" id="KW-0378">Hydrolase</keyword>
<gene>
    <name evidence="9" type="primary">Contig674.g753</name>
    <name evidence="9" type="ORF">STYLEM_18445</name>
</gene>
<keyword evidence="3" id="KW-0269">Exonuclease</keyword>
<dbReference type="InterPro" id="IPR047007">
    <property type="entry name" value="XRN1_D1_sf"/>
</dbReference>
<evidence type="ECO:0000256" key="1">
    <source>
        <dbReference type="ARBA" id="ARBA00022722"/>
    </source>
</evidence>
<dbReference type="InterPro" id="IPR047008">
    <property type="entry name" value="XRN1_SH3_sf"/>
</dbReference>
<dbReference type="Gene3D" id="2.30.30.750">
    <property type="match status" value="1"/>
</dbReference>
<dbReference type="Gene3D" id="1.25.40.1050">
    <property type="match status" value="1"/>
</dbReference>
<evidence type="ECO:0000259" key="6">
    <source>
        <dbReference type="Pfam" id="PF17846"/>
    </source>
</evidence>
<feature type="domain" description="Exoribonuclease Xrn1 D2/D3" evidence="8">
    <location>
        <begin position="1149"/>
        <end position="1254"/>
    </location>
</feature>
<keyword evidence="1" id="KW-0540">Nuclease</keyword>
<evidence type="ECO:0000313" key="9">
    <source>
        <dbReference type="EMBL" id="CDW89313.1"/>
    </source>
</evidence>
<dbReference type="PANTHER" id="PTHR12341">
    <property type="entry name" value="5'-&gt;3' EXORIBONUCLEASE"/>
    <property type="match status" value="1"/>
</dbReference>
<feature type="domain" description="Xrn1 helical" evidence="6">
    <location>
        <begin position="280"/>
        <end position="423"/>
    </location>
</feature>
<dbReference type="InterPro" id="IPR041106">
    <property type="entry name" value="XRN1_D2_D3"/>
</dbReference>
<dbReference type="Pfam" id="PF03159">
    <property type="entry name" value="XRN_N"/>
    <property type="match status" value="1"/>
</dbReference>
<dbReference type="GO" id="GO:0003723">
    <property type="term" value="F:RNA binding"/>
    <property type="evidence" value="ECO:0007669"/>
    <property type="project" value="TreeGrafter"/>
</dbReference>
<evidence type="ECO:0000259" key="5">
    <source>
        <dbReference type="Pfam" id="PF03159"/>
    </source>
</evidence>
<feature type="domain" description="Xrn1 N-terminal" evidence="5">
    <location>
        <begin position="1"/>
        <end position="231"/>
    </location>
</feature>
<protein>
    <submittedName>
        <fullName evidence="9">5-3 exoribonuclease 1</fullName>
    </submittedName>
</protein>
<dbReference type="EMBL" id="CCKQ01017431">
    <property type="protein sequence ID" value="CDW89313.1"/>
    <property type="molecule type" value="Genomic_DNA"/>
</dbReference>
<evidence type="ECO:0000256" key="2">
    <source>
        <dbReference type="ARBA" id="ARBA00022801"/>
    </source>
</evidence>
<dbReference type="GO" id="GO:0004534">
    <property type="term" value="F:5'-3' RNA exonuclease activity"/>
    <property type="evidence" value="ECO:0007669"/>
    <property type="project" value="TreeGrafter"/>
</dbReference>
<dbReference type="InterPro" id="IPR027073">
    <property type="entry name" value="5_3_exoribonuclease"/>
</dbReference>
<reference evidence="9 10" key="1">
    <citation type="submission" date="2014-06" db="EMBL/GenBank/DDBJ databases">
        <authorList>
            <person name="Swart Estienne"/>
        </authorList>
    </citation>
    <scope>NUCLEOTIDE SEQUENCE [LARGE SCALE GENOMIC DNA]</scope>
    <source>
        <strain evidence="9 10">130c</strain>
    </source>
</reference>
<accession>A0A078B6X5</accession>
<sequence length="1612" mass="189829">MGIPKFFKWLTRRYPQILHNIKVEEECPPIDNLYLDLNGIVHNCIHGNDAKLHERVSQLNNFDEVWANIMKAIDEIVHTIKPKKVLFLAVDGVAPRAKMNQQRARRFRTAKDSQSLIEKLIKEGKEATKLFDSNAISPGTKFMEQLSKQLDFFVQYKQNIDPLYQQLEKIVLSDGFVPGEGEHKMMDFIRQAKQNPNHDPNTKHCFYGADADLIMLSLVTHEPNFIILREEHVVRKTKQGGVQRLDLQRTNNYQLIYVNLLREYFQLEYSRVAPQMRMRFDLERIIDDFVFFCFFIGNDFLPSLISLDIGEGSLDNLIDLYKKLLPQMSNYITEAGKIHWDRAEPFIKMLADHEAISLKKRIVCIRQAKSQKLISFDSELNQAQTTVDKTQIIKQKIRQKLIEKKKKKILGLSQKKKDKQLKKFLLLKKFEEDEVNQSLTQTQKQIREQQLLKYRKLREQQNVDHNIQSQGEPLSEESKKMETLKELIAGLKEEYFSDLNIDDLDDDQVSDVSESELNLENIQDVNLNQEIENKIQVIQDLNDRYAEENLQFMTDFISMYNEDPTEAKNMYYKAKVKFDGISSKGNVLKKRMLKKYIEGLQWVLYYYYRGAQHWRWYYPYHYAPMISDIDENIVQNYLSGNVTIDQFEIDENCANVNEPYTPFQQLLSILPVKSLHLLPQEYSHIALGVLRKYFPDDFDIDFNGRALPWEATCLIPFVDEQLFIEHEQQLLKQSQLNPEDKDRNLISFEYKTYVYDPKLDKEQRKPLISSLNLFNEIKENLCKMTKESEYASVGKFSFEAKLLPGVEQPCQQFPSFKYLNVAGITFDEKVINEVAFQRVLLQIPSCIEERSTEDLENFVNKFIKQASKEIYVGFPFQVEAFPTIFEDSKFTYSVFGDEYSNVYKVHRDYQASNQEKYEYLQSRQKFKLQDLGFAIEDPKVFVSVSKVIGVGFDSHRCYYYKIYDETQDLIPLCMILRKRDPNHYLNVNLRCNSLPKSYTVGSEVVCLNMHLFGVIGKVEQIDYQRKRVSIKFNIEEQQNKIHDPFMGQKCLLAEKEDPLNQNMRRYWSDKQIEAELKLRQGIINKLTGSILVTYNDPYKMDRQVIDLGLNVKNYTKKVHIAEYVRYVVEEDLADNQYDDYNHNYHARGARHQRKHWEYSQECFDIIKEYISTYREVYDCLVRTMKSNKQMLSLKDIYPKTDQQDSIPRIRQITTWLENLPISKLPYVEMGFDVLNQNLLQSIVSKGQKIKESYQSVVLQCRELEILDCHLLFQEQFPYWSLPFDSKTTDDFRVGDRVMNIMSMRREYVPFGFRGTVVGKTNDKIIVLFDEHFLAGNNIYGNCEKYRGGFINPNNLINLTKKFTSIINKNEQLVVSFQEQPLTEEDQQDLQALQQANPEHQVFIPQQKTEMKIDRKPFYKQGPKNEIKQIQKEQVESVQVIQQDQAEIVANQGLIQQQQQQVIQQQVQIQMEEQKLEQYYHQDPAITSINTYQPINYQQQQNQAATSGFNLSVTQSNDYFYSDDIDFIQQEDYRVDEEQDMTHNQFQQQQEQLMHNPDFQQLLNMMNLAQQMQQPLNLFGGSGVQTLNLNAPEFVFQPTQNNSSNQEEEKKAE</sequence>
<dbReference type="Proteomes" id="UP000039865">
    <property type="component" value="Unassembled WGS sequence"/>
</dbReference>
<dbReference type="Pfam" id="PF18129">
    <property type="entry name" value="SH3_12"/>
    <property type="match status" value="1"/>
</dbReference>
<dbReference type="InterPro" id="IPR041385">
    <property type="entry name" value="SH3_12"/>
</dbReference>
<dbReference type="CDD" id="cd18673">
    <property type="entry name" value="PIN_XRN1-2-like"/>
    <property type="match status" value="1"/>
</dbReference>
<proteinExistence type="inferred from homology"/>
<dbReference type="InParanoid" id="A0A078B6X5"/>